<evidence type="ECO:0000313" key="2">
    <source>
        <dbReference type="Proteomes" id="UP000003121"/>
    </source>
</evidence>
<name>A0ABM5NAP8_9BURK</name>
<dbReference type="Proteomes" id="UP000003121">
    <property type="component" value="Chromosome"/>
</dbReference>
<gene>
    <name evidence="1" type="ORF">KUI_0970</name>
</gene>
<reference evidence="1 2" key="1">
    <citation type="journal article" date="2012" name="Vet. Microbiol.">
        <title>Comparative genomic analyses of the Taylorellae.</title>
        <authorList>
            <person name="Hauser H."/>
            <person name="Richter D.C."/>
            <person name="van Tonder A."/>
            <person name="Clark L."/>
            <person name="Preston A."/>
        </authorList>
    </citation>
    <scope>NUCLEOTIDE SEQUENCE [LARGE SCALE GENOMIC DNA]</scope>
    <source>
        <strain evidence="1 2">ATCC 35865</strain>
    </source>
</reference>
<sequence length="284" mass="33469">MRIWFFMFLFFSSYSWAGIWPQYEAEKIFTNLIGDCEEVIDPDKTRECANLNVNLLESETKSKVYEAELILDLDKKTEYKSTLKNNLKEALGEWNIFTNSYCELKNSGGFPDKKDEKLIIDLCKVQSSTLINSFLDKFISFQKEKLLAQFESSVHHSKYYEASYKLLKHKDHIDCAVHKALPTCIYDELKKIKLKRISNKEEFVRGLRWISKESETEANVAIEQFDLFEKVMDSSSNFISNFCVLVNPNHIDNSYLELECTRDGYKFFDLLLEIWNDNHHWGFE</sequence>
<proteinExistence type="predicted"/>
<protein>
    <submittedName>
        <fullName evidence="1">Exported protein</fullName>
    </submittedName>
</protein>
<accession>A0ABM5NAP8</accession>
<organism evidence="1 2">
    <name type="scientific">Taylorella equigenitalis ATCC 35865</name>
    <dbReference type="NCBI Taxonomy" id="743973"/>
    <lineage>
        <taxon>Bacteria</taxon>
        <taxon>Pseudomonadati</taxon>
        <taxon>Pseudomonadota</taxon>
        <taxon>Betaproteobacteria</taxon>
        <taxon>Burkholderiales</taxon>
        <taxon>Alcaligenaceae</taxon>
        <taxon>Taylorella</taxon>
    </lineage>
</organism>
<evidence type="ECO:0000313" key="1">
    <source>
        <dbReference type="EMBL" id="AFN36042.1"/>
    </source>
</evidence>
<dbReference type="EMBL" id="CP003264">
    <property type="protein sequence ID" value="AFN36042.1"/>
    <property type="molecule type" value="Genomic_DNA"/>
</dbReference>
<dbReference type="RefSeq" id="WP_014840433.1">
    <property type="nucleotide sequence ID" value="NC_018108.1"/>
</dbReference>
<keyword evidence="2" id="KW-1185">Reference proteome</keyword>